<keyword evidence="2" id="KW-1185">Reference proteome</keyword>
<reference evidence="1" key="1">
    <citation type="submission" date="2022-04" db="EMBL/GenBank/DDBJ databases">
        <title>Chromosome-scale genome assembly of Holotrichia oblita Faldermann.</title>
        <authorList>
            <person name="Rongchong L."/>
        </authorList>
    </citation>
    <scope>NUCLEOTIDE SEQUENCE</scope>
    <source>
        <strain evidence="1">81SQS9</strain>
    </source>
</reference>
<sequence length="825" mass="92702">MAEIFQKNEKNLEGHLSNFRSPRGGKDCTDRPERCTEEITVLYLSLAWWTTNIRDNWQVRAVYFLDTRLRRSRSRHYLQRLSNHTVSSTLVESTQTTTDPSPTQTDPVTEEVDVNTTGTEVKSEETREAQAEGGESSSVEHKDGGPAITMMSLVDVSEGASSSDKGECSAPETAEAASNSSGVGDIQLPDIIECSVEPDVDAKASEDVQDGDSIRIKLKYLNDDLKIVDGQLSELLGEFKRRHFESEISENKLVKLIFNGQMLQRDDDSLQSYGFFDNCVVHCLIHQQRVTNDENVDSNSTGSSRSRSDLFIINPFAEASVPANKVTMTCEHCNESVKCTEPITTDCPLPSEGKRNHCFVLWKLESNASATITMKGCFLNNEDCYNKSDCIAKSHTPNNQLLFCCCEGNMCNQNFTWDPEPTPPPLAHEPIAEEHFPLKLVIGLSTGVLVIVFLIVLFWYYNRRKPAFNEIPSEDASLTVPTMSFSGLRPIQLIEIKARGRFGAVWKATYKTEEVAVKIFPVQDKQSWMTEQEIYKLPHMDHPNVLHFIGAEKHSENMQVDYWLITDYHERGSLCDFLKAHTLNWSELCGVVETMARGLMHLHEEVPARNGMKAKPSVAHRDFKSKNVLLKNNLTVCIADFGLALVFEPGKSCGDTHGQVGTRRYMAPEVLEGLSTSPPMLSCESTYGPIAEYRLPFEEEVGQHPSLEDMQESVVQRKVRPTIPQTWRNHPGLSALCDTMEECWDHDAEARLSASCVMERVVLQGKYHNYNNVTHIENEAFLSLTKENRPIATLCSKFYISEGVAAKDLIFGTLLAEIAYTKFMS</sequence>
<gene>
    <name evidence="1" type="ORF">MML48_6g00007443</name>
</gene>
<accession>A0ACB9SX88</accession>
<keyword evidence="1" id="KW-0675">Receptor</keyword>
<protein>
    <submittedName>
        <fullName evidence="1">Transforming growth factor-beta receptor type i and ii</fullName>
    </submittedName>
</protein>
<name>A0ACB9SX88_HOLOL</name>
<evidence type="ECO:0000313" key="2">
    <source>
        <dbReference type="Proteomes" id="UP001056778"/>
    </source>
</evidence>
<dbReference type="EMBL" id="CM043020">
    <property type="protein sequence ID" value="KAI4459024.1"/>
    <property type="molecule type" value="Genomic_DNA"/>
</dbReference>
<proteinExistence type="predicted"/>
<organism evidence="1 2">
    <name type="scientific">Holotrichia oblita</name>
    <name type="common">Chafer beetle</name>
    <dbReference type="NCBI Taxonomy" id="644536"/>
    <lineage>
        <taxon>Eukaryota</taxon>
        <taxon>Metazoa</taxon>
        <taxon>Ecdysozoa</taxon>
        <taxon>Arthropoda</taxon>
        <taxon>Hexapoda</taxon>
        <taxon>Insecta</taxon>
        <taxon>Pterygota</taxon>
        <taxon>Neoptera</taxon>
        <taxon>Endopterygota</taxon>
        <taxon>Coleoptera</taxon>
        <taxon>Polyphaga</taxon>
        <taxon>Scarabaeiformia</taxon>
        <taxon>Scarabaeidae</taxon>
        <taxon>Melolonthinae</taxon>
        <taxon>Holotrichia</taxon>
    </lineage>
</organism>
<comment type="caution">
    <text evidence="1">The sequence shown here is derived from an EMBL/GenBank/DDBJ whole genome shotgun (WGS) entry which is preliminary data.</text>
</comment>
<evidence type="ECO:0000313" key="1">
    <source>
        <dbReference type="EMBL" id="KAI4459024.1"/>
    </source>
</evidence>
<dbReference type="Proteomes" id="UP001056778">
    <property type="component" value="Chromosome 6"/>
</dbReference>